<dbReference type="EMBL" id="SOIP01000065">
    <property type="protein sequence ID" value="TET83073.1"/>
    <property type="molecule type" value="Genomic_DNA"/>
</dbReference>
<gene>
    <name evidence="1" type="ORF">E3J38_01100</name>
</gene>
<sequence>MYKEKRQQVRDFFGALFRETTGYVEIRTIGPKGHVLQDYFSTADIDRLLTHIADSDLHEFEDANIYFGVCPRRRKQGKEEDVGEISSLWVDLDCETPDERADALDRLGRLPSPPSIIISSGNGLHCYWLLRKPYSIKGNEDRLNVKGYLKGLALALGADRAFDLSRILRVPGTRNLKDSHNPLPVKILESHQARRYDLSDFEEYKVNMENTHTELDLALDTIPDRFWRIREDDATLKATWEGKREDLNDQTRSGYDMALAHQLMPYEFRNGEVAAILRASPSGKGKDATRQYLSLTIGKAKKKWEGGKGRNDESIASLE</sequence>
<accession>A0A523XUS0</accession>
<dbReference type="Proteomes" id="UP000315534">
    <property type="component" value="Unassembled WGS sequence"/>
</dbReference>
<proteinExistence type="predicted"/>
<evidence type="ECO:0008006" key="3">
    <source>
        <dbReference type="Google" id="ProtNLM"/>
    </source>
</evidence>
<evidence type="ECO:0000313" key="2">
    <source>
        <dbReference type="Proteomes" id="UP000315534"/>
    </source>
</evidence>
<comment type="caution">
    <text evidence="1">The sequence shown here is derived from an EMBL/GenBank/DDBJ whole genome shotgun (WGS) entry which is preliminary data.</text>
</comment>
<organism evidence="1 2">
    <name type="scientific">candidate division TA06 bacterium</name>
    <dbReference type="NCBI Taxonomy" id="2250710"/>
    <lineage>
        <taxon>Bacteria</taxon>
        <taxon>Bacteria division TA06</taxon>
    </lineage>
</organism>
<protein>
    <recommendedName>
        <fullName evidence="3">RepB-like DNA primase domain-containing protein</fullName>
    </recommendedName>
</protein>
<reference evidence="1 2" key="1">
    <citation type="submission" date="2019-03" db="EMBL/GenBank/DDBJ databases">
        <title>Metabolic potential of uncultured bacteria and archaea associated with petroleum seepage in deep-sea sediments.</title>
        <authorList>
            <person name="Dong X."/>
            <person name="Hubert C."/>
        </authorList>
    </citation>
    <scope>NUCLEOTIDE SEQUENCE [LARGE SCALE GENOMIC DNA]</scope>
    <source>
        <strain evidence="1">E29_bin36</strain>
    </source>
</reference>
<evidence type="ECO:0000313" key="1">
    <source>
        <dbReference type="EMBL" id="TET83073.1"/>
    </source>
</evidence>
<name>A0A523XUS0_UNCT6</name>
<dbReference type="Gene3D" id="3.30.70.1790">
    <property type="entry name" value="RepB DNA-primase, N-terminal domain"/>
    <property type="match status" value="1"/>
</dbReference>
<dbReference type="AlphaFoldDB" id="A0A523XUS0"/>